<dbReference type="Pfam" id="PF00731">
    <property type="entry name" value="AIRC"/>
    <property type="match status" value="1"/>
</dbReference>
<gene>
    <name evidence="2" type="ORF">FC19_GL002069</name>
</gene>
<proteinExistence type="predicted"/>
<dbReference type="SUPFAM" id="SSF52255">
    <property type="entry name" value="N5-CAIR mutase (phosphoribosylaminoimidazole carboxylase, PurE)"/>
    <property type="match status" value="1"/>
</dbReference>
<evidence type="ECO:0000259" key="1">
    <source>
        <dbReference type="SMART" id="SM01001"/>
    </source>
</evidence>
<dbReference type="RefSeq" id="WP_057876708.1">
    <property type="nucleotide sequence ID" value="NZ_AYZD01000028.1"/>
</dbReference>
<accession>A0A0R2CU68</accession>
<feature type="domain" description="PurE" evidence="1">
    <location>
        <begin position="118"/>
        <end position="250"/>
    </location>
</feature>
<dbReference type="Proteomes" id="UP000051015">
    <property type="component" value="Unassembled WGS sequence"/>
</dbReference>
<dbReference type="EMBL" id="AYZD01000028">
    <property type="protein sequence ID" value="KRM95304.1"/>
    <property type="molecule type" value="Genomic_DNA"/>
</dbReference>
<dbReference type="OrthoDB" id="9782511at2"/>
<keyword evidence="3" id="KW-1185">Reference proteome</keyword>
<evidence type="ECO:0000313" key="2">
    <source>
        <dbReference type="EMBL" id="KRM95304.1"/>
    </source>
</evidence>
<evidence type="ECO:0000313" key="3">
    <source>
        <dbReference type="Proteomes" id="UP000051015"/>
    </source>
</evidence>
<dbReference type="PANTHER" id="PTHR43064">
    <property type="entry name" value="PHOSPHORIBOSYLAMINOIMIDAZOLE CARBOXYLASE-RELATED"/>
    <property type="match status" value="1"/>
</dbReference>
<name>A0A0R2CU68_9LACO</name>
<dbReference type="GO" id="GO:0016787">
    <property type="term" value="F:hydrolase activity"/>
    <property type="evidence" value="ECO:0007669"/>
    <property type="project" value="InterPro"/>
</dbReference>
<dbReference type="NCBIfam" id="NF033503">
    <property type="entry name" value="LarB"/>
    <property type="match status" value="1"/>
</dbReference>
<reference evidence="2 3" key="1">
    <citation type="journal article" date="2015" name="Genome Announc.">
        <title>Expanding the biotechnology potential of lactobacilli through comparative genomics of 213 strains and associated genera.</title>
        <authorList>
            <person name="Sun Z."/>
            <person name="Harris H.M."/>
            <person name="McCann A."/>
            <person name="Guo C."/>
            <person name="Argimon S."/>
            <person name="Zhang W."/>
            <person name="Yang X."/>
            <person name="Jeffery I.B."/>
            <person name="Cooney J.C."/>
            <person name="Kagawa T.F."/>
            <person name="Liu W."/>
            <person name="Song Y."/>
            <person name="Salvetti E."/>
            <person name="Wrobel A."/>
            <person name="Rasinkangas P."/>
            <person name="Parkhill J."/>
            <person name="Rea M.C."/>
            <person name="O'Sullivan O."/>
            <person name="Ritari J."/>
            <person name="Douillard F.P."/>
            <person name="Paul Ross R."/>
            <person name="Yang R."/>
            <person name="Briner A.E."/>
            <person name="Felis G.E."/>
            <person name="de Vos W.M."/>
            <person name="Barrangou R."/>
            <person name="Klaenhammer T.R."/>
            <person name="Caufield P.W."/>
            <person name="Cui Y."/>
            <person name="Zhang H."/>
            <person name="O'Toole P.W."/>
        </authorList>
    </citation>
    <scope>NUCLEOTIDE SEQUENCE [LARGE SCALE GENOMIC DNA]</scope>
    <source>
        <strain evidence="2 3">DSM 21051</strain>
    </source>
</reference>
<dbReference type="GO" id="GO:0006189">
    <property type="term" value="P:'de novo' IMP biosynthetic process"/>
    <property type="evidence" value="ECO:0007669"/>
    <property type="project" value="InterPro"/>
</dbReference>
<comment type="caution">
    <text evidence="2">The sequence shown here is derived from an EMBL/GenBank/DDBJ whole genome shotgun (WGS) entry which is preliminary data.</text>
</comment>
<dbReference type="STRING" id="1423725.FC19_GL002069"/>
<dbReference type="InterPro" id="IPR000031">
    <property type="entry name" value="PurE_dom"/>
</dbReference>
<dbReference type="Gene3D" id="3.40.50.1970">
    <property type="match status" value="1"/>
</dbReference>
<dbReference type="PATRIC" id="fig|1423725.3.peg.2125"/>
<sequence>MEQQQLLKVLQDVANQTLTPAAAVGKLGNDGFEELDYAKIDTTRAQRTGYPEVIYGSGKSAQQIIGIVKAMKERQKSILATRVDSQKADVVTQALPFLKYDATSQTLTSQDKESVKIGNIAIVTAGTSDIKVAEEAAITAEIFGNQVTRIYDVGVAGIHRLFAKLELIRQANVVIVIAGMEGALTSVVGGLVDHPVIAVPTSIGYGSNLGGMTPLLTMLNSCSSGISVVNIDNGFGAAYNASMINRLISKEHI</sequence>
<dbReference type="SMART" id="SM01001">
    <property type="entry name" value="AIRC"/>
    <property type="match status" value="1"/>
</dbReference>
<dbReference type="PANTHER" id="PTHR43064:SF1">
    <property type="entry name" value="SLL1489 PROTEIN"/>
    <property type="match status" value="1"/>
</dbReference>
<protein>
    <submittedName>
        <fullName evidence="2">NCAIR mutase (PurE)-related protein</fullName>
    </submittedName>
</protein>
<dbReference type="InterPro" id="IPR039476">
    <property type="entry name" value="P2CMN_synthase_LarB"/>
</dbReference>
<dbReference type="AlphaFoldDB" id="A0A0R2CU68"/>
<organism evidence="2 3">
    <name type="scientific">Liquorilactobacillus aquaticus DSM 21051</name>
    <dbReference type="NCBI Taxonomy" id="1423725"/>
    <lineage>
        <taxon>Bacteria</taxon>
        <taxon>Bacillati</taxon>
        <taxon>Bacillota</taxon>
        <taxon>Bacilli</taxon>
        <taxon>Lactobacillales</taxon>
        <taxon>Lactobacillaceae</taxon>
        <taxon>Liquorilactobacillus</taxon>
    </lineage>
</organism>